<dbReference type="EMBL" id="SBIP01000002">
    <property type="protein sequence ID" value="RWX78731.1"/>
    <property type="molecule type" value="Genomic_DNA"/>
</dbReference>
<proteinExistence type="inferred from homology"/>
<dbReference type="PANTHER" id="PTHR34139:SF1">
    <property type="entry name" value="RNASE MJ1380-RELATED"/>
    <property type="match status" value="1"/>
</dbReference>
<dbReference type="GO" id="GO:0110001">
    <property type="term" value="C:toxin-antitoxin complex"/>
    <property type="evidence" value="ECO:0007669"/>
    <property type="project" value="InterPro"/>
</dbReference>
<dbReference type="GO" id="GO:0004540">
    <property type="term" value="F:RNA nuclease activity"/>
    <property type="evidence" value="ECO:0007669"/>
    <property type="project" value="InterPro"/>
</dbReference>
<dbReference type="InterPro" id="IPR008201">
    <property type="entry name" value="HepT-like"/>
</dbReference>
<keyword evidence="8" id="KW-1185">Reference proteome</keyword>
<dbReference type="OrthoDB" id="4829434at2"/>
<dbReference type="GO" id="GO:0016787">
    <property type="term" value="F:hydrolase activity"/>
    <property type="evidence" value="ECO:0007669"/>
    <property type="project" value="UniProtKB-KW"/>
</dbReference>
<dbReference type="GO" id="GO:0000166">
    <property type="term" value="F:nucleotide binding"/>
    <property type="evidence" value="ECO:0007669"/>
    <property type="project" value="UniProtKB-KW"/>
</dbReference>
<keyword evidence="3" id="KW-0540">Nuclease</keyword>
<dbReference type="InterPro" id="IPR037038">
    <property type="entry name" value="HepT-like_sf"/>
</dbReference>
<comment type="caution">
    <text evidence="7">The sequence shown here is derived from an EMBL/GenBank/DDBJ whole genome shotgun (WGS) entry which is preliminary data.</text>
</comment>
<evidence type="ECO:0000256" key="3">
    <source>
        <dbReference type="ARBA" id="ARBA00022722"/>
    </source>
</evidence>
<organism evidence="7 8">
    <name type="scientific">Neorhizobium lilium</name>
    <dbReference type="NCBI Taxonomy" id="2503024"/>
    <lineage>
        <taxon>Bacteria</taxon>
        <taxon>Pseudomonadati</taxon>
        <taxon>Pseudomonadota</taxon>
        <taxon>Alphaproteobacteria</taxon>
        <taxon>Hyphomicrobiales</taxon>
        <taxon>Rhizobiaceae</taxon>
        <taxon>Rhizobium/Agrobacterium group</taxon>
        <taxon>Neorhizobium</taxon>
    </lineage>
</organism>
<keyword evidence="1" id="KW-0597">Phosphoprotein</keyword>
<dbReference type="RefSeq" id="WP_128442708.1">
    <property type="nucleotide sequence ID" value="NZ_SBIP01000002.1"/>
</dbReference>
<evidence type="ECO:0000256" key="2">
    <source>
        <dbReference type="ARBA" id="ARBA00022649"/>
    </source>
</evidence>
<gene>
    <name evidence="7" type="ORF">EPK99_09060</name>
</gene>
<accession>A0A3S3SZX6</accession>
<evidence type="ECO:0000256" key="5">
    <source>
        <dbReference type="ARBA" id="ARBA00022801"/>
    </source>
</evidence>
<dbReference type="Pfam" id="PF01934">
    <property type="entry name" value="HepT-like"/>
    <property type="match status" value="1"/>
</dbReference>
<evidence type="ECO:0000313" key="7">
    <source>
        <dbReference type="EMBL" id="RWX78731.1"/>
    </source>
</evidence>
<evidence type="ECO:0000256" key="1">
    <source>
        <dbReference type="ARBA" id="ARBA00022553"/>
    </source>
</evidence>
<keyword evidence="2" id="KW-1277">Toxin-antitoxin system</keyword>
<dbReference type="AlphaFoldDB" id="A0A3S3SZX6"/>
<comment type="similarity">
    <text evidence="6">Belongs to the HepT RNase toxin family.</text>
</comment>
<evidence type="ECO:0000313" key="8">
    <source>
        <dbReference type="Proteomes" id="UP000287687"/>
    </source>
</evidence>
<keyword evidence="5" id="KW-0378">Hydrolase</keyword>
<dbReference type="PANTHER" id="PTHR34139">
    <property type="entry name" value="UPF0331 PROTEIN MJ0127"/>
    <property type="match status" value="1"/>
</dbReference>
<keyword evidence="4" id="KW-0547">Nucleotide-binding</keyword>
<protein>
    <submittedName>
        <fullName evidence="7">DUF86 domain-containing protein</fullName>
    </submittedName>
</protein>
<dbReference type="InterPro" id="IPR051813">
    <property type="entry name" value="HepT_RNase_toxin"/>
</dbReference>
<name>A0A3S3SZX6_9HYPH</name>
<sequence>MSYTDRTASLLSRMRQAAVDANLLVEGADKADFLKNIMLNRSVGMSLLMASEIAAQIMRVDPAFVAEHPDFPWSAMRGMRNRIAHNYFDIDLERIWDTAINDVPNLIEALDAITNWRAQGE</sequence>
<reference evidence="7 8" key="1">
    <citation type="submission" date="2019-01" db="EMBL/GenBank/DDBJ databases">
        <title>The draft genome of Rhizobium sp. 24NR.</title>
        <authorList>
            <person name="Liu L."/>
            <person name="Liang L."/>
            <person name="Shi S."/>
            <person name="Xu L."/>
            <person name="Wang X."/>
            <person name="Li L."/>
            <person name="Zhang X."/>
        </authorList>
    </citation>
    <scope>NUCLEOTIDE SEQUENCE [LARGE SCALE GENOMIC DNA]</scope>
    <source>
        <strain evidence="7 8">24NR</strain>
    </source>
</reference>
<evidence type="ECO:0000256" key="4">
    <source>
        <dbReference type="ARBA" id="ARBA00022741"/>
    </source>
</evidence>
<dbReference type="Gene3D" id="1.20.120.580">
    <property type="entry name" value="bsu32300-like"/>
    <property type="match status" value="1"/>
</dbReference>
<dbReference type="Proteomes" id="UP000287687">
    <property type="component" value="Unassembled WGS sequence"/>
</dbReference>
<evidence type="ECO:0000256" key="6">
    <source>
        <dbReference type="ARBA" id="ARBA00024207"/>
    </source>
</evidence>